<evidence type="ECO:0000256" key="10">
    <source>
        <dbReference type="SAM" id="Coils"/>
    </source>
</evidence>
<dbReference type="PANTHER" id="PTHR30386:SF17">
    <property type="entry name" value="ALKALINE PROTEASE SECRETION PROTEIN APRE"/>
    <property type="match status" value="1"/>
</dbReference>
<evidence type="ECO:0000259" key="11">
    <source>
        <dbReference type="Pfam" id="PF25994"/>
    </source>
</evidence>
<dbReference type="InterPro" id="IPR010129">
    <property type="entry name" value="T1SS_HlyD"/>
</dbReference>
<dbReference type="PANTHER" id="PTHR30386">
    <property type="entry name" value="MEMBRANE FUSION SUBUNIT OF EMRAB-TOLC MULTIDRUG EFFLUX PUMP"/>
    <property type="match status" value="1"/>
</dbReference>
<dbReference type="AlphaFoldDB" id="A0A316G8S1"/>
<accession>A0A316G8S1</accession>
<dbReference type="RefSeq" id="WP_241239726.1">
    <property type="nucleotide sequence ID" value="NZ_CP034588.1"/>
</dbReference>
<evidence type="ECO:0000256" key="6">
    <source>
        <dbReference type="ARBA" id="ARBA00022692"/>
    </source>
</evidence>
<gene>
    <name evidence="13" type="ORF">C8D95_105176</name>
</gene>
<dbReference type="GO" id="GO:0015031">
    <property type="term" value="P:protein transport"/>
    <property type="evidence" value="ECO:0007669"/>
    <property type="project" value="InterPro"/>
</dbReference>
<evidence type="ECO:0000256" key="7">
    <source>
        <dbReference type="ARBA" id="ARBA00022989"/>
    </source>
</evidence>
<organism evidence="13 14">
    <name type="scientific">Silicimonas algicola</name>
    <dbReference type="NCBI Taxonomy" id="1826607"/>
    <lineage>
        <taxon>Bacteria</taxon>
        <taxon>Pseudomonadati</taxon>
        <taxon>Pseudomonadota</taxon>
        <taxon>Alphaproteobacteria</taxon>
        <taxon>Rhodobacterales</taxon>
        <taxon>Paracoccaceae</taxon>
    </lineage>
</organism>
<evidence type="ECO:0000313" key="13">
    <source>
        <dbReference type="EMBL" id="PWK56110.1"/>
    </source>
</evidence>
<proteinExistence type="inferred from homology"/>
<evidence type="ECO:0000256" key="3">
    <source>
        <dbReference type="ARBA" id="ARBA00022448"/>
    </source>
</evidence>
<keyword evidence="8" id="KW-0472">Membrane</keyword>
<feature type="coiled-coil region" evidence="10">
    <location>
        <begin position="150"/>
        <end position="191"/>
    </location>
</feature>
<dbReference type="GO" id="GO:0005886">
    <property type="term" value="C:plasma membrane"/>
    <property type="evidence" value="ECO:0007669"/>
    <property type="project" value="UniProtKB-SubCell"/>
</dbReference>
<dbReference type="Pfam" id="PF25994">
    <property type="entry name" value="HH_AprE"/>
    <property type="match status" value="1"/>
</dbReference>
<evidence type="ECO:0000256" key="9">
    <source>
        <dbReference type="RuleBase" id="RU365093"/>
    </source>
</evidence>
<feature type="domain" description="AprE-like beta-barrel" evidence="12">
    <location>
        <begin position="321"/>
        <end position="409"/>
    </location>
</feature>
<comment type="subcellular location">
    <subcellularLocation>
        <location evidence="1 9">Cell inner membrane</location>
        <topology evidence="1 9">Single-pass membrane protein</topology>
    </subcellularLocation>
</comment>
<keyword evidence="7" id="KW-1133">Transmembrane helix</keyword>
<evidence type="ECO:0000256" key="4">
    <source>
        <dbReference type="ARBA" id="ARBA00022475"/>
    </source>
</evidence>
<keyword evidence="3 9" id="KW-0813">Transport</keyword>
<comment type="similarity">
    <text evidence="2 9">Belongs to the membrane fusion protein (MFP) (TC 8.A.1) family.</text>
</comment>
<dbReference type="NCBIfam" id="TIGR01843">
    <property type="entry name" value="type_I_hlyD"/>
    <property type="match status" value="1"/>
</dbReference>
<dbReference type="Proteomes" id="UP000245390">
    <property type="component" value="Unassembled WGS sequence"/>
</dbReference>
<feature type="domain" description="AprE-like long alpha-helical hairpin" evidence="11">
    <location>
        <begin position="89"/>
        <end position="274"/>
    </location>
</feature>
<evidence type="ECO:0000256" key="8">
    <source>
        <dbReference type="ARBA" id="ARBA00023136"/>
    </source>
</evidence>
<sequence>MTEAPRYSARLPLFVGFLALALLVGGVGWWSGQTRIAGAVIASGMIVLESNRQVVQHAEGGTVGEIAARDGDRVQAGDLLIRLDDTLLKSELNVIETQLVEIRARRARLEAERDGKDAIVFPADLLVQAEAAPGAAEQVEGQRSLFVARRDTLEKELGQLAERIAQTGNQIEGAEAQLAALATQEELIREELTDQETLLEKGLVQMQRVTALRREAARLAGEIGRLTSDAAQFRGQIAGLEIEKLKLETARREEAIVTLRDLQFRELELTEQRVGLLERMARLELRAPVSGAVYGSTVFAVKSVIQPAEALMYVIPQDQPLVVSARVEAIHIDQIHVGQDATLRFTAFNQRQTPEIEGRVTDVSADVFTDEVTGINYYRVEVVPDETDLLKLESQELLPGMPVEAYLRTDERTPLSYLMKPVTDYFDRAMREG</sequence>
<dbReference type="InterPro" id="IPR058982">
    <property type="entry name" value="Beta-barrel_AprE"/>
</dbReference>
<dbReference type="Pfam" id="PF26002">
    <property type="entry name" value="Beta-barrel_AprE"/>
    <property type="match status" value="1"/>
</dbReference>
<evidence type="ECO:0000256" key="2">
    <source>
        <dbReference type="ARBA" id="ARBA00009477"/>
    </source>
</evidence>
<dbReference type="InterPro" id="IPR050739">
    <property type="entry name" value="MFP"/>
</dbReference>
<keyword evidence="5 9" id="KW-0997">Cell inner membrane</keyword>
<keyword evidence="4 9" id="KW-1003">Cell membrane</keyword>
<evidence type="ECO:0000313" key="14">
    <source>
        <dbReference type="Proteomes" id="UP000245390"/>
    </source>
</evidence>
<evidence type="ECO:0000256" key="5">
    <source>
        <dbReference type="ARBA" id="ARBA00022519"/>
    </source>
</evidence>
<reference evidence="13 14" key="1">
    <citation type="submission" date="2018-05" db="EMBL/GenBank/DDBJ databases">
        <title>Genomic Encyclopedia of Type Strains, Phase IV (KMG-IV): sequencing the most valuable type-strain genomes for metagenomic binning, comparative biology and taxonomic classification.</title>
        <authorList>
            <person name="Goeker M."/>
        </authorList>
    </citation>
    <scope>NUCLEOTIDE SEQUENCE [LARGE SCALE GENOMIC DNA]</scope>
    <source>
        <strain evidence="13 14">DSM 103371</strain>
    </source>
</reference>
<name>A0A316G8S1_9RHOB</name>
<dbReference type="PRINTS" id="PR01490">
    <property type="entry name" value="RTXTOXIND"/>
</dbReference>
<dbReference type="InterPro" id="IPR058781">
    <property type="entry name" value="HH_AprE-like"/>
</dbReference>
<keyword evidence="6" id="KW-0812">Transmembrane</keyword>
<dbReference type="EMBL" id="QGGV01000005">
    <property type="protein sequence ID" value="PWK56110.1"/>
    <property type="molecule type" value="Genomic_DNA"/>
</dbReference>
<evidence type="ECO:0000259" key="12">
    <source>
        <dbReference type="Pfam" id="PF26002"/>
    </source>
</evidence>
<protein>
    <recommendedName>
        <fullName evidence="9">Membrane fusion protein (MFP) family protein</fullName>
    </recommendedName>
</protein>
<keyword evidence="14" id="KW-1185">Reference proteome</keyword>
<dbReference type="Gene3D" id="2.40.30.170">
    <property type="match status" value="1"/>
</dbReference>
<comment type="caution">
    <text evidence="13">The sequence shown here is derived from an EMBL/GenBank/DDBJ whole genome shotgun (WGS) entry which is preliminary data.</text>
</comment>
<keyword evidence="10" id="KW-0175">Coiled coil</keyword>
<evidence type="ECO:0000256" key="1">
    <source>
        <dbReference type="ARBA" id="ARBA00004377"/>
    </source>
</evidence>